<evidence type="ECO:0000256" key="2">
    <source>
        <dbReference type="ARBA" id="ARBA00022475"/>
    </source>
</evidence>
<feature type="transmembrane region" description="Helical" evidence="8">
    <location>
        <begin position="463"/>
        <end position="485"/>
    </location>
</feature>
<keyword evidence="10" id="KW-1185">Reference proteome</keyword>
<feature type="transmembrane region" description="Helical" evidence="8">
    <location>
        <begin position="370"/>
        <end position="387"/>
    </location>
</feature>
<feature type="transmembrane region" description="Helical" evidence="8">
    <location>
        <begin position="432"/>
        <end position="451"/>
    </location>
</feature>
<evidence type="ECO:0000256" key="5">
    <source>
        <dbReference type="ARBA" id="ARBA00022984"/>
    </source>
</evidence>
<comment type="subcellular location">
    <subcellularLocation>
        <location evidence="1">Cell membrane</location>
        <topology evidence="1">Multi-pass membrane protein</topology>
    </subcellularLocation>
</comment>
<dbReference type="RefSeq" id="WP_289446139.1">
    <property type="nucleotide sequence ID" value="NZ_JAUCGR010000002.1"/>
</dbReference>
<feature type="transmembrane region" description="Helical" evidence="8">
    <location>
        <begin position="163"/>
        <end position="185"/>
    </location>
</feature>
<protein>
    <submittedName>
        <fullName evidence="9">Lipid II flippase MurJ</fullName>
    </submittedName>
</protein>
<keyword evidence="6 8" id="KW-1133">Transmembrane helix</keyword>
<evidence type="ECO:0000256" key="8">
    <source>
        <dbReference type="SAM" id="Phobius"/>
    </source>
</evidence>
<evidence type="ECO:0000256" key="7">
    <source>
        <dbReference type="ARBA" id="ARBA00023136"/>
    </source>
</evidence>
<dbReference type="InterPro" id="IPR004268">
    <property type="entry name" value="MurJ"/>
</dbReference>
<proteinExistence type="predicted"/>
<keyword evidence="7 8" id="KW-0472">Membrane</keyword>
<feature type="transmembrane region" description="Helical" evidence="8">
    <location>
        <begin position="399"/>
        <end position="420"/>
    </location>
</feature>
<dbReference type="PANTHER" id="PTHR47019">
    <property type="entry name" value="LIPID II FLIPPASE MURJ"/>
    <property type="match status" value="1"/>
</dbReference>
<organism evidence="9 10">
    <name type="scientific">Cellulomonas edaphi</name>
    <dbReference type="NCBI Taxonomy" id="3053468"/>
    <lineage>
        <taxon>Bacteria</taxon>
        <taxon>Bacillati</taxon>
        <taxon>Actinomycetota</taxon>
        <taxon>Actinomycetes</taxon>
        <taxon>Micrococcales</taxon>
        <taxon>Cellulomonadaceae</taxon>
        <taxon>Cellulomonas</taxon>
    </lineage>
</organism>
<keyword evidence="5" id="KW-0573">Peptidoglycan synthesis</keyword>
<dbReference type="PANTHER" id="PTHR47019:SF1">
    <property type="entry name" value="LIPID II FLIPPASE MURJ"/>
    <property type="match status" value="1"/>
</dbReference>
<sequence>MSPTARRALTGLAGAAAMIAAVTVLSRVLGFGRWMAQAYAVGSGTIGDSYNSANLLPNVLFEVAAGGALAGALVPLLAGPIARSERRDVDSIVSGAVGWTLLILVPLAALLAATSGPLASVLAGGDASQQSMIQYFLLVFAVQVPMYGLAVLLYAVLQAHKRFFWPAFAPVLASLVTITAYLAYSALAHGERSDPHALDRGALEVLAWGTTLGVAAMCLPMLVPVHRLGVKIRPSVRFPSGVGRRLRTLALAGVGSVAAQQLTTLVVIVVAKRWGSTGTMSVYLYSQQVYLLPYAVLVVPLATSTFPRLATRAAAGDREGFARTSSAVTRGVVAAGAVGAAAVVAAAYAIGTIFENLTQDARVADQMGAALTWMVPGLVGFGALFHASRSLYALERGRAAVVANVVGWGTMAVAVVALVATDLPDDRAVVSIAAASTLGMTVGGIVALAALARAAGTDALAGLGRAVVVLLAGATAAAVLGRWLADAVQEMGGGSSWTAIGAAAGAAVLAVVVSGGVLAAFDRGTVTGVLQAESTPSSPRR</sequence>
<evidence type="ECO:0000256" key="1">
    <source>
        <dbReference type="ARBA" id="ARBA00004651"/>
    </source>
</evidence>
<evidence type="ECO:0000256" key="6">
    <source>
        <dbReference type="ARBA" id="ARBA00022989"/>
    </source>
</evidence>
<feature type="transmembrane region" description="Helical" evidence="8">
    <location>
        <begin position="59"/>
        <end position="79"/>
    </location>
</feature>
<evidence type="ECO:0000313" key="9">
    <source>
        <dbReference type="EMBL" id="MDM7830931.1"/>
    </source>
</evidence>
<feature type="transmembrane region" description="Helical" evidence="8">
    <location>
        <begin position="291"/>
        <end position="310"/>
    </location>
</feature>
<keyword evidence="2" id="KW-1003">Cell membrane</keyword>
<feature type="transmembrane region" description="Helical" evidence="8">
    <location>
        <begin position="205"/>
        <end position="225"/>
    </location>
</feature>
<dbReference type="InterPro" id="IPR051050">
    <property type="entry name" value="Lipid_II_flippase_MurJ/MviN"/>
</dbReference>
<feature type="transmembrane region" description="Helical" evidence="8">
    <location>
        <begin position="497"/>
        <end position="521"/>
    </location>
</feature>
<reference evidence="9 10" key="1">
    <citation type="submission" date="2023-06" db="EMBL/GenBank/DDBJ databases">
        <title>Cellulomonas sp. MW9 Whole genome sequence.</title>
        <authorList>
            <person name="Park S."/>
        </authorList>
    </citation>
    <scope>NUCLEOTIDE SEQUENCE [LARGE SCALE GENOMIC DNA]</scope>
    <source>
        <strain evidence="9 10">MW9</strain>
    </source>
</reference>
<name>A0ABT7S5S2_9CELL</name>
<comment type="caution">
    <text evidence="9">The sequence shown here is derived from an EMBL/GenBank/DDBJ whole genome shotgun (WGS) entry which is preliminary data.</text>
</comment>
<feature type="transmembrane region" description="Helical" evidence="8">
    <location>
        <begin position="246"/>
        <end position="271"/>
    </location>
</feature>
<feature type="transmembrane region" description="Helical" evidence="8">
    <location>
        <begin position="133"/>
        <end position="156"/>
    </location>
</feature>
<dbReference type="Proteomes" id="UP001321453">
    <property type="component" value="Unassembled WGS sequence"/>
</dbReference>
<evidence type="ECO:0000256" key="3">
    <source>
        <dbReference type="ARBA" id="ARBA00022692"/>
    </source>
</evidence>
<keyword evidence="4" id="KW-0133">Cell shape</keyword>
<keyword evidence="3 8" id="KW-0812">Transmembrane</keyword>
<evidence type="ECO:0000256" key="4">
    <source>
        <dbReference type="ARBA" id="ARBA00022960"/>
    </source>
</evidence>
<feature type="transmembrane region" description="Helical" evidence="8">
    <location>
        <begin position="91"/>
        <end position="113"/>
    </location>
</feature>
<feature type="transmembrane region" description="Helical" evidence="8">
    <location>
        <begin position="331"/>
        <end position="350"/>
    </location>
</feature>
<dbReference type="Pfam" id="PF03023">
    <property type="entry name" value="MurJ"/>
    <property type="match status" value="1"/>
</dbReference>
<gene>
    <name evidence="9" type="ORF">QRT05_06265</name>
</gene>
<dbReference type="PRINTS" id="PR01806">
    <property type="entry name" value="VIRFACTRMVIN"/>
</dbReference>
<dbReference type="EMBL" id="JAUCGR010000002">
    <property type="protein sequence ID" value="MDM7830931.1"/>
    <property type="molecule type" value="Genomic_DNA"/>
</dbReference>
<evidence type="ECO:0000313" key="10">
    <source>
        <dbReference type="Proteomes" id="UP001321453"/>
    </source>
</evidence>
<accession>A0ABT7S5S2</accession>